<feature type="signal peptide" evidence="1">
    <location>
        <begin position="1"/>
        <end position="21"/>
    </location>
</feature>
<dbReference type="EMBL" id="QFVP01000001">
    <property type="protein sequence ID" value="THE42828.1"/>
    <property type="molecule type" value="Genomic_DNA"/>
</dbReference>
<dbReference type="Pfam" id="PF18602">
    <property type="entry name" value="Rap1a"/>
    <property type="match status" value="1"/>
</dbReference>
<gene>
    <name evidence="3" type="ORF">DJ535_03045</name>
</gene>
<feature type="domain" description="Rap1a immunity protein" evidence="2">
    <location>
        <begin position="47"/>
        <end position="116"/>
    </location>
</feature>
<evidence type="ECO:0000313" key="3">
    <source>
        <dbReference type="EMBL" id="THE42828.1"/>
    </source>
</evidence>
<organism evidence="3 4">
    <name type="scientific">Citrobacter murliniae</name>
    <dbReference type="NCBI Taxonomy" id="67829"/>
    <lineage>
        <taxon>Bacteria</taxon>
        <taxon>Pseudomonadati</taxon>
        <taxon>Pseudomonadota</taxon>
        <taxon>Gammaproteobacteria</taxon>
        <taxon>Enterobacterales</taxon>
        <taxon>Enterobacteriaceae</taxon>
        <taxon>Citrobacter</taxon>
        <taxon>Citrobacter freundii complex</taxon>
    </lineage>
</organism>
<reference evidence="3 4" key="1">
    <citation type="submission" date="2018-05" db="EMBL/GenBank/DDBJ databases">
        <title>Isolation and genomic analyses of lactose-positive bacteria from faecal samples of preterm neonates.</title>
        <authorList>
            <person name="Chen Y."/>
            <person name="Brook T.C."/>
            <person name="O'Neill I."/>
            <person name="Soe C.Z."/>
            <person name="Hall L.J."/>
            <person name="Hoyles L."/>
        </authorList>
    </citation>
    <scope>NUCLEOTIDE SEQUENCE [LARGE SCALE GENOMIC DNA]</scope>
    <source>
        <strain evidence="3 4">P080C CL</strain>
    </source>
</reference>
<proteinExistence type="predicted"/>
<protein>
    <recommendedName>
        <fullName evidence="2">Rap1a immunity protein domain-containing protein</fullName>
    </recommendedName>
</protein>
<evidence type="ECO:0000259" key="2">
    <source>
        <dbReference type="Pfam" id="PF18602"/>
    </source>
</evidence>
<evidence type="ECO:0000313" key="4">
    <source>
        <dbReference type="Proteomes" id="UP000306790"/>
    </source>
</evidence>
<dbReference type="InterPro" id="IPR041238">
    <property type="entry name" value="Rap1a"/>
</dbReference>
<keyword evidence="4" id="KW-1185">Reference proteome</keyword>
<comment type="caution">
    <text evidence="3">The sequence shown here is derived from an EMBL/GenBank/DDBJ whole genome shotgun (WGS) entry which is preliminary data.</text>
</comment>
<dbReference type="Proteomes" id="UP000306790">
    <property type="component" value="Unassembled WGS sequence"/>
</dbReference>
<evidence type="ECO:0000256" key="1">
    <source>
        <dbReference type="SAM" id="SignalP"/>
    </source>
</evidence>
<dbReference type="Gene3D" id="1.10.890.40">
    <property type="match status" value="1"/>
</dbReference>
<feature type="chain" id="PRO_5047468480" description="Rap1a immunity protein domain-containing protein" evidence="1">
    <location>
        <begin position="22"/>
        <end position="118"/>
    </location>
</feature>
<dbReference type="RefSeq" id="WP_048220728.1">
    <property type="nucleotide sequence ID" value="NZ_QFVP01000001.1"/>
</dbReference>
<name>A0ABY2Q2H7_9ENTR</name>
<accession>A0ABY2Q2H7</accession>
<keyword evidence="1" id="KW-0732">Signal</keyword>
<sequence length="118" mass="13323">MNTVTRFILAFNLFIPLVSHAEIPDKFNSSYLLEGYQLYKKDHNTIYQQSAPAAFSGYVRGIATVLTAEKEICISDTFDINQVFDTVGNWLKNKPEERNNPPAMIVAEALVEKYPCSS</sequence>